<sequence length="196" mass="21493">MTQFDLFAAAPALPGLTHAPGVLPEGRLAALAEAIDGAPLTPFRFQQWTGLRLTASYGWHYDFEAGRVGQAEPMPDWLLAVRDIAAGFAGVPADALVQALLIRYDAGAGIGWHRDRPVFEHVVGLSIGAPATLRFRRRRADGFDRFAQALAAGDAYHLTGEARWDWEHGIAPMAATRWSITFRSLTERFRREIGVA</sequence>
<dbReference type="Proteomes" id="UP000076609">
    <property type="component" value="Unassembled WGS sequence"/>
</dbReference>
<name>A0ABR5YFY5_9SPHN</name>
<dbReference type="PANTHER" id="PTHR12463:SF1">
    <property type="entry name" value="2-OXOGLUTARATE AND FE-DEPENDENT OXYGENASE FAMILY PROTEIN"/>
    <property type="match status" value="1"/>
</dbReference>
<dbReference type="EMBL" id="LQQO01000002">
    <property type="protein sequence ID" value="KZE18378.1"/>
    <property type="molecule type" value="Genomic_DNA"/>
</dbReference>
<dbReference type="Pfam" id="PF13532">
    <property type="entry name" value="2OG-FeII_Oxy_2"/>
    <property type="match status" value="1"/>
</dbReference>
<evidence type="ECO:0000313" key="2">
    <source>
        <dbReference type="EMBL" id="KZE18378.1"/>
    </source>
</evidence>
<dbReference type="InterPro" id="IPR005123">
    <property type="entry name" value="Oxoglu/Fe-dep_dioxygenase_dom"/>
</dbReference>
<accession>A0ABR5YFY5</accession>
<organism evidence="2 3">
    <name type="scientific">Sphingomonas hankookensis</name>
    <dbReference type="NCBI Taxonomy" id="563996"/>
    <lineage>
        <taxon>Bacteria</taxon>
        <taxon>Pseudomonadati</taxon>
        <taxon>Pseudomonadota</taxon>
        <taxon>Alphaproteobacteria</taxon>
        <taxon>Sphingomonadales</taxon>
        <taxon>Sphingomonadaceae</taxon>
        <taxon>Sphingomonas</taxon>
    </lineage>
</organism>
<reference evidence="3" key="1">
    <citation type="submission" date="2016-01" db="EMBL/GenBank/DDBJ databases">
        <title>Draft genome of Chromobacterium sp. F49.</title>
        <authorList>
            <person name="Hong K.W."/>
        </authorList>
    </citation>
    <scope>NUCLEOTIDE SEQUENCE [LARGE SCALE GENOMIC DNA]</scope>
    <source>
        <strain evidence="3">CN3</strain>
    </source>
</reference>
<feature type="domain" description="Fe2OG dioxygenase" evidence="1">
    <location>
        <begin position="92"/>
        <end position="186"/>
    </location>
</feature>
<dbReference type="InterPro" id="IPR032857">
    <property type="entry name" value="ALKBH4"/>
</dbReference>
<comment type="caution">
    <text evidence="2">The sequence shown here is derived from an EMBL/GenBank/DDBJ whole genome shotgun (WGS) entry which is preliminary data.</text>
</comment>
<dbReference type="Gene3D" id="2.60.120.590">
    <property type="entry name" value="Alpha-ketoglutarate-dependent dioxygenase AlkB-like"/>
    <property type="match status" value="1"/>
</dbReference>
<dbReference type="RefSeq" id="WP_066688342.1">
    <property type="nucleotide sequence ID" value="NZ_CP117025.1"/>
</dbReference>
<protein>
    <submittedName>
        <fullName evidence="2">2OG-Fe(II) oxygenase</fullName>
    </submittedName>
</protein>
<dbReference type="PROSITE" id="PS51471">
    <property type="entry name" value="FE2OG_OXY"/>
    <property type="match status" value="1"/>
</dbReference>
<gene>
    <name evidence="2" type="ORF">AVT10_09245</name>
</gene>
<dbReference type="InterPro" id="IPR037151">
    <property type="entry name" value="AlkB-like_sf"/>
</dbReference>
<proteinExistence type="predicted"/>
<keyword evidence="3" id="KW-1185">Reference proteome</keyword>
<evidence type="ECO:0000259" key="1">
    <source>
        <dbReference type="PROSITE" id="PS51471"/>
    </source>
</evidence>
<dbReference type="InterPro" id="IPR027450">
    <property type="entry name" value="AlkB-like"/>
</dbReference>
<dbReference type="SUPFAM" id="SSF51197">
    <property type="entry name" value="Clavaminate synthase-like"/>
    <property type="match status" value="1"/>
</dbReference>
<evidence type="ECO:0000313" key="3">
    <source>
        <dbReference type="Proteomes" id="UP000076609"/>
    </source>
</evidence>
<dbReference type="PANTHER" id="PTHR12463">
    <property type="entry name" value="OXYGENASE-RELATED"/>
    <property type="match status" value="1"/>
</dbReference>